<sequence length="116" mass="12424">MTFDLTLHNTACTDATSIELYKTASHKLVIVILRTTGPPTQYITPQRTATCHSSTQHRWDVSNPTSRSPGSCVNGESRSLMSLQVAQAHSSTLPVLGVQSVATLSSRIKACLAQGV</sequence>
<dbReference type="Proteomes" id="UP000292957">
    <property type="component" value="Unassembled WGS sequence"/>
</dbReference>
<reference evidence="1" key="1">
    <citation type="submission" date="2019-01" db="EMBL/GenBank/DDBJ databases">
        <title>Draft genome sequences of three monokaryotic isolates of the white-rot basidiomycete fungus Dichomitus squalens.</title>
        <authorList>
            <consortium name="DOE Joint Genome Institute"/>
            <person name="Lopez S.C."/>
            <person name="Andreopoulos B."/>
            <person name="Pangilinan J."/>
            <person name="Lipzen A."/>
            <person name="Riley R."/>
            <person name="Ahrendt S."/>
            <person name="Ng V."/>
            <person name="Barry K."/>
            <person name="Daum C."/>
            <person name="Grigoriev I.V."/>
            <person name="Hilden K.S."/>
            <person name="Makela M.R."/>
            <person name="de Vries R.P."/>
        </authorList>
    </citation>
    <scope>NUCLEOTIDE SEQUENCE [LARGE SCALE GENOMIC DNA]</scope>
    <source>
        <strain evidence="1">OM18370.1</strain>
    </source>
</reference>
<dbReference type="EMBL" id="ML143388">
    <property type="protein sequence ID" value="TBU34606.1"/>
    <property type="molecule type" value="Genomic_DNA"/>
</dbReference>
<dbReference type="AlphaFoldDB" id="A0A4Q9N6T3"/>
<name>A0A4Q9N6T3_9APHY</name>
<organism evidence="1">
    <name type="scientific">Dichomitus squalens</name>
    <dbReference type="NCBI Taxonomy" id="114155"/>
    <lineage>
        <taxon>Eukaryota</taxon>
        <taxon>Fungi</taxon>
        <taxon>Dikarya</taxon>
        <taxon>Basidiomycota</taxon>
        <taxon>Agaricomycotina</taxon>
        <taxon>Agaricomycetes</taxon>
        <taxon>Polyporales</taxon>
        <taxon>Polyporaceae</taxon>
        <taxon>Dichomitus</taxon>
    </lineage>
</organism>
<proteinExistence type="predicted"/>
<evidence type="ECO:0000313" key="1">
    <source>
        <dbReference type="EMBL" id="TBU34606.1"/>
    </source>
</evidence>
<protein>
    <submittedName>
        <fullName evidence="1">Uncharacterized protein</fullName>
    </submittedName>
</protein>
<accession>A0A4Q9N6T3</accession>
<gene>
    <name evidence="1" type="ORF">BD311DRAFT_288128</name>
</gene>